<proteinExistence type="predicted"/>
<accession>A0A5F0K884</accession>
<dbReference type="EMBL" id="QORK01000033">
    <property type="protein sequence ID" value="TFF77578.1"/>
    <property type="molecule type" value="Genomic_DNA"/>
</dbReference>
<name>A0A5F0K884_9GAMM</name>
<evidence type="ECO:0000313" key="4">
    <source>
        <dbReference type="Proteomes" id="UP000297914"/>
    </source>
</evidence>
<evidence type="ECO:0000313" key="2">
    <source>
        <dbReference type="EMBL" id="TFF77578.1"/>
    </source>
</evidence>
<sequence>MLKNKSLIIEHMRLFWAMRLRQVHSNLYITISKLVFDELHHLLVEQGYQQIGTEHRAQIGWGRVAYQIRWYEREGKRSMLVRLPHLSTYKIFSNKNCEEQIDYIMSEAASVLSN</sequence>
<dbReference type="RefSeq" id="WP_134696328.1">
    <property type="nucleotide sequence ID" value="NZ_QORJ01000030.1"/>
</dbReference>
<protein>
    <submittedName>
        <fullName evidence="2">Uncharacterized protein</fullName>
    </submittedName>
</protein>
<dbReference type="EMBL" id="QORL01000033">
    <property type="protein sequence ID" value="TFF73601.1"/>
    <property type="molecule type" value="Genomic_DNA"/>
</dbReference>
<evidence type="ECO:0000313" key="1">
    <source>
        <dbReference type="EMBL" id="TFF73601.1"/>
    </source>
</evidence>
<organism evidence="2 4">
    <name type="scientific">Aeromonas taiwanensis</name>
    <dbReference type="NCBI Taxonomy" id="633417"/>
    <lineage>
        <taxon>Bacteria</taxon>
        <taxon>Pseudomonadati</taxon>
        <taxon>Pseudomonadota</taxon>
        <taxon>Gammaproteobacteria</taxon>
        <taxon>Aeromonadales</taxon>
        <taxon>Aeromonadaceae</taxon>
        <taxon>Aeromonas</taxon>
    </lineage>
</organism>
<dbReference type="Proteomes" id="UP000297720">
    <property type="component" value="Unassembled WGS sequence"/>
</dbReference>
<evidence type="ECO:0000313" key="3">
    <source>
        <dbReference type="Proteomes" id="UP000297720"/>
    </source>
</evidence>
<dbReference type="Proteomes" id="UP000297914">
    <property type="component" value="Unassembled WGS sequence"/>
</dbReference>
<keyword evidence="3" id="KW-1185">Reference proteome</keyword>
<reference evidence="2 4" key="1">
    <citation type="submission" date="2018-06" db="EMBL/GenBank/DDBJ databases">
        <title>Occurrence of a novel blaKPC-2- and qnrS2- harbouring IncP6 plasmid from Aeromonas taiwanensis isolates recovered from the river sediments.</title>
        <authorList>
            <person name="Zheng B."/>
            <person name="Yu X."/>
            <person name="Xiao Y."/>
        </authorList>
    </citation>
    <scope>NUCLEOTIDE SEQUENCE [LARGE SCALE GENOMIC DNA]</scope>
    <source>
        <strain evidence="1 3">1713</strain>
        <strain evidence="2 4">198</strain>
    </source>
</reference>
<comment type="caution">
    <text evidence="2">The sequence shown here is derived from an EMBL/GenBank/DDBJ whole genome shotgun (WGS) entry which is preliminary data.</text>
</comment>
<dbReference type="AlphaFoldDB" id="A0A5F0K884"/>
<gene>
    <name evidence="1" type="ORF">DRM93_14720</name>
    <name evidence="2" type="ORF">DRM94_14720</name>
</gene>